<organism evidence="1 2">
    <name type="scientific">Fusarium oxysporum f. sp. raphani 54005</name>
    <dbReference type="NCBI Taxonomy" id="1089458"/>
    <lineage>
        <taxon>Eukaryota</taxon>
        <taxon>Fungi</taxon>
        <taxon>Dikarya</taxon>
        <taxon>Ascomycota</taxon>
        <taxon>Pezizomycotina</taxon>
        <taxon>Sordariomycetes</taxon>
        <taxon>Hypocreomycetidae</taxon>
        <taxon>Hypocreales</taxon>
        <taxon>Nectriaceae</taxon>
        <taxon>Fusarium</taxon>
        <taxon>Fusarium oxysporum species complex</taxon>
    </lineage>
</organism>
<accession>X0BB46</accession>
<dbReference type="Proteomes" id="UP000030663">
    <property type="component" value="Unassembled WGS sequence"/>
</dbReference>
<protein>
    <submittedName>
        <fullName evidence="1">Uncharacterized protein</fullName>
    </submittedName>
</protein>
<sequence length="193" mass="22389">MLDVCVRNSRDDPTNKDIQTGTFYEQVTLYENEEDHELTRKVKAFSDNHDAENDPEVYKILQNENPYYCSIGMNISKSDYSGQDRETFGKTIGEFDLIKHIERAKKLADDDLAGDSKESNYKEPNSYHVLDVCVRNSRDGPTNKDIQTGTFYEQVTLYGNEEDHELARKVKALAIIMMQKKIQKFMRTRTIVQ</sequence>
<keyword evidence="2" id="KW-1185">Reference proteome</keyword>
<evidence type="ECO:0000313" key="2">
    <source>
        <dbReference type="Proteomes" id="UP000030663"/>
    </source>
</evidence>
<evidence type="ECO:0000313" key="1">
    <source>
        <dbReference type="EMBL" id="EXK76048.1"/>
    </source>
</evidence>
<gene>
    <name evidence="1" type="ORF">FOQG_19192</name>
</gene>
<name>X0BB46_FUSOX</name>
<dbReference type="EMBL" id="JH658774">
    <property type="protein sequence ID" value="EXK76048.1"/>
    <property type="molecule type" value="Genomic_DNA"/>
</dbReference>
<proteinExistence type="predicted"/>
<dbReference type="AlphaFoldDB" id="X0BB46"/>
<dbReference type="HOGENOM" id="CLU_1408841_0_0_1"/>
<reference evidence="1 2" key="1">
    <citation type="submission" date="2011-11" db="EMBL/GenBank/DDBJ databases">
        <title>The Genome Sequence of Fusarium oxysporum PHW815.</title>
        <authorList>
            <consortium name="The Broad Institute Genome Sequencing Platform"/>
            <person name="Ma L.-J."/>
            <person name="Gale L.R."/>
            <person name="Schwartz D.C."/>
            <person name="Zhou S."/>
            <person name="Corby-Kistler H."/>
            <person name="Young S.K."/>
            <person name="Zeng Q."/>
            <person name="Gargeya S."/>
            <person name="Fitzgerald M."/>
            <person name="Haas B."/>
            <person name="Abouelleil A."/>
            <person name="Alvarado L."/>
            <person name="Arachchi H.M."/>
            <person name="Berlin A."/>
            <person name="Brown A."/>
            <person name="Chapman S.B."/>
            <person name="Chen Z."/>
            <person name="Dunbar C."/>
            <person name="Freedman E."/>
            <person name="Gearin G."/>
            <person name="Goldberg J."/>
            <person name="Griggs A."/>
            <person name="Gujja S."/>
            <person name="Heiman D."/>
            <person name="Howarth C."/>
            <person name="Larson L."/>
            <person name="Lui A."/>
            <person name="MacDonald P.J.P."/>
            <person name="Montmayeur A."/>
            <person name="Murphy C."/>
            <person name="Neiman D."/>
            <person name="Pearson M."/>
            <person name="Priest M."/>
            <person name="Roberts A."/>
            <person name="Saif S."/>
            <person name="Shea T."/>
            <person name="Shenoy N."/>
            <person name="Sisk P."/>
            <person name="Stolte C."/>
            <person name="Sykes S."/>
            <person name="Wortman J."/>
            <person name="Nusbaum C."/>
            <person name="Birren B."/>
        </authorList>
    </citation>
    <scope>NUCLEOTIDE SEQUENCE [LARGE SCALE GENOMIC DNA]</scope>
    <source>
        <strain evidence="1 2">54005</strain>
    </source>
</reference>